<dbReference type="RefSeq" id="XP_051447097.1">
    <property type="nucleotide sequence ID" value="XM_051587017.1"/>
</dbReference>
<feature type="transmembrane region" description="Helical" evidence="2">
    <location>
        <begin position="117"/>
        <end position="141"/>
    </location>
</feature>
<keyword evidence="2" id="KW-0472">Membrane</keyword>
<feature type="compositionally biased region" description="Basic and acidic residues" evidence="1">
    <location>
        <begin position="1"/>
        <end position="18"/>
    </location>
</feature>
<evidence type="ECO:0000256" key="2">
    <source>
        <dbReference type="SAM" id="Phobius"/>
    </source>
</evidence>
<proteinExistence type="predicted"/>
<keyword evidence="4" id="KW-1185">Reference proteome</keyword>
<dbReference type="GeneID" id="75912364"/>
<name>A0AAD5HHD6_UMBRA</name>
<keyword evidence="2" id="KW-0812">Transmembrane</keyword>
<organism evidence="3 4">
    <name type="scientific">Umbelopsis ramanniana AG</name>
    <dbReference type="NCBI Taxonomy" id="1314678"/>
    <lineage>
        <taxon>Eukaryota</taxon>
        <taxon>Fungi</taxon>
        <taxon>Fungi incertae sedis</taxon>
        <taxon>Mucoromycota</taxon>
        <taxon>Mucoromycotina</taxon>
        <taxon>Umbelopsidomycetes</taxon>
        <taxon>Umbelopsidales</taxon>
        <taxon>Umbelopsidaceae</taxon>
        <taxon>Umbelopsis</taxon>
    </lineage>
</organism>
<sequence>MTKKSKLESGDHDPREVVDPPPPYLAPEPSNQATLYENPYPTVPEELPEPSAPPAQETAIYIQDYNDLPPSLPVLQTNSRHDVVRHGGMRGHYGERQALLDDRAEVYYRYQGFPSAALIFLLGWLCPPLWLIGACCCINSRNPFNVWWARACLVMFCFTVISAVIAGSIVVTVGPETWRIRIAFWFEKINNLK</sequence>
<comment type="caution">
    <text evidence="3">The sequence shown here is derived from an EMBL/GenBank/DDBJ whole genome shotgun (WGS) entry which is preliminary data.</text>
</comment>
<reference evidence="3" key="2">
    <citation type="journal article" date="2022" name="Proc. Natl. Acad. Sci. U.S.A.">
        <title>Diploid-dominant life cycles characterize the early evolution of Fungi.</title>
        <authorList>
            <person name="Amses K.R."/>
            <person name="Simmons D.R."/>
            <person name="Longcore J.E."/>
            <person name="Mondo S.J."/>
            <person name="Seto K."/>
            <person name="Jeronimo G.H."/>
            <person name="Bonds A.E."/>
            <person name="Quandt C.A."/>
            <person name="Davis W.J."/>
            <person name="Chang Y."/>
            <person name="Federici B.A."/>
            <person name="Kuo A."/>
            <person name="LaButti K."/>
            <person name="Pangilinan J."/>
            <person name="Andreopoulos W."/>
            <person name="Tritt A."/>
            <person name="Riley R."/>
            <person name="Hundley H."/>
            <person name="Johnson J."/>
            <person name="Lipzen A."/>
            <person name="Barry K."/>
            <person name="Lang B.F."/>
            <person name="Cuomo C.A."/>
            <person name="Buchler N.E."/>
            <person name="Grigoriev I.V."/>
            <person name="Spatafora J.W."/>
            <person name="Stajich J.E."/>
            <person name="James T.Y."/>
        </authorList>
    </citation>
    <scope>NUCLEOTIDE SEQUENCE</scope>
    <source>
        <strain evidence="3">AG</strain>
    </source>
</reference>
<reference evidence="3" key="1">
    <citation type="submission" date="2021-06" db="EMBL/GenBank/DDBJ databases">
        <authorList>
            <consortium name="DOE Joint Genome Institute"/>
            <person name="Mondo S.J."/>
            <person name="Amses K.R."/>
            <person name="Simmons D.R."/>
            <person name="Longcore J.E."/>
            <person name="Seto K."/>
            <person name="Alves G.H."/>
            <person name="Bonds A.E."/>
            <person name="Quandt C.A."/>
            <person name="Davis W.J."/>
            <person name="Chang Y."/>
            <person name="Letcher P.M."/>
            <person name="Powell M.J."/>
            <person name="Kuo A."/>
            <person name="Labutti K."/>
            <person name="Pangilinan J."/>
            <person name="Andreopoulos W."/>
            <person name="Tritt A."/>
            <person name="Riley R."/>
            <person name="Hundley H."/>
            <person name="Johnson J."/>
            <person name="Lipzen A."/>
            <person name="Barry K."/>
            <person name="Berbee M.L."/>
            <person name="Buchler N.E."/>
            <person name="Grigoriev I.V."/>
            <person name="Spatafora J.W."/>
            <person name="Stajich J.E."/>
            <person name="James T.Y."/>
        </authorList>
    </citation>
    <scope>NUCLEOTIDE SEQUENCE</scope>
    <source>
        <strain evidence="3">AG</strain>
    </source>
</reference>
<evidence type="ECO:0000313" key="3">
    <source>
        <dbReference type="EMBL" id="KAI8582093.1"/>
    </source>
</evidence>
<feature type="transmembrane region" description="Helical" evidence="2">
    <location>
        <begin position="147"/>
        <end position="171"/>
    </location>
</feature>
<dbReference type="AlphaFoldDB" id="A0AAD5HHD6"/>
<protein>
    <submittedName>
        <fullName evidence="3">Uncharacterized protein</fullName>
    </submittedName>
</protein>
<keyword evidence="2" id="KW-1133">Transmembrane helix</keyword>
<dbReference type="Proteomes" id="UP001206595">
    <property type="component" value="Unassembled WGS sequence"/>
</dbReference>
<dbReference type="EMBL" id="MU620902">
    <property type="protein sequence ID" value="KAI8582093.1"/>
    <property type="molecule type" value="Genomic_DNA"/>
</dbReference>
<evidence type="ECO:0000256" key="1">
    <source>
        <dbReference type="SAM" id="MobiDB-lite"/>
    </source>
</evidence>
<accession>A0AAD5HHD6</accession>
<gene>
    <name evidence="3" type="ORF">K450DRAFT_228988</name>
</gene>
<evidence type="ECO:0000313" key="4">
    <source>
        <dbReference type="Proteomes" id="UP001206595"/>
    </source>
</evidence>
<feature type="region of interest" description="Disordered" evidence="1">
    <location>
        <begin position="1"/>
        <end position="54"/>
    </location>
</feature>